<accession>A0AAU8DRE5</accession>
<dbReference type="InterPro" id="IPR012223">
    <property type="entry name" value="TEII"/>
</dbReference>
<reference evidence="5" key="1">
    <citation type="submission" date="2024-05" db="EMBL/GenBank/DDBJ databases">
        <authorList>
            <person name="Cai S.Y."/>
            <person name="Jin L.M."/>
            <person name="Li H.R."/>
        </authorList>
    </citation>
    <scope>NUCLEOTIDE SEQUENCE</scope>
    <source>
        <strain evidence="5">A5-74</strain>
    </source>
</reference>
<evidence type="ECO:0000256" key="1">
    <source>
        <dbReference type="ARBA" id="ARBA00007169"/>
    </source>
</evidence>
<feature type="domain" description="4'-phosphopantetheinyl transferase" evidence="4">
    <location>
        <begin position="361"/>
        <end position="441"/>
    </location>
</feature>
<comment type="similarity">
    <text evidence="1">Belongs to the thioesterase family.</text>
</comment>
<dbReference type="Pfam" id="PF01648">
    <property type="entry name" value="ACPS"/>
    <property type="match status" value="1"/>
</dbReference>
<dbReference type="SUPFAM" id="SSF56214">
    <property type="entry name" value="4'-phosphopantetheinyl transferase"/>
    <property type="match status" value="2"/>
</dbReference>
<evidence type="ECO:0000256" key="2">
    <source>
        <dbReference type="ARBA" id="ARBA00022679"/>
    </source>
</evidence>
<dbReference type="Gene3D" id="3.40.50.1820">
    <property type="entry name" value="alpha/beta hydrolase"/>
    <property type="match status" value="1"/>
</dbReference>
<dbReference type="GO" id="GO:0000287">
    <property type="term" value="F:magnesium ion binding"/>
    <property type="evidence" value="ECO:0007669"/>
    <property type="project" value="InterPro"/>
</dbReference>
<dbReference type="EMBL" id="CP159218">
    <property type="protein sequence ID" value="XCG64227.1"/>
    <property type="molecule type" value="Genomic_DNA"/>
</dbReference>
<dbReference type="Pfam" id="PF00975">
    <property type="entry name" value="Thioesterase"/>
    <property type="match status" value="1"/>
</dbReference>
<dbReference type="InterPro" id="IPR037143">
    <property type="entry name" value="4-PPantetheinyl_Trfase_dom_sf"/>
</dbReference>
<dbReference type="Gene3D" id="3.90.470.20">
    <property type="entry name" value="4'-phosphopantetheinyl transferase domain"/>
    <property type="match status" value="2"/>
</dbReference>
<name>A0AAU8DRE5_9ACTN</name>
<evidence type="ECO:0000259" key="4">
    <source>
        <dbReference type="Pfam" id="PF01648"/>
    </source>
</evidence>
<dbReference type="InterPro" id="IPR001031">
    <property type="entry name" value="Thioesterase"/>
</dbReference>
<protein>
    <submittedName>
        <fullName evidence="5">Thioesterase domain-containing protein</fullName>
    </submittedName>
</protein>
<dbReference type="AlphaFoldDB" id="A0AAU8DRE5"/>
<proteinExistence type="inferred from homology"/>
<dbReference type="InterPro" id="IPR008278">
    <property type="entry name" value="4-PPantetheinyl_Trfase_dom"/>
</dbReference>
<dbReference type="InterPro" id="IPR029058">
    <property type="entry name" value="AB_hydrolase_fold"/>
</dbReference>
<dbReference type="PANTHER" id="PTHR11487">
    <property type="entry name" value="THIOESTERASE"/>
    <property type="match status" value="1"/>
</dbReference>
<organism evidence="5">
    <name type="scientific">Nakamurella sp. A5-74</name>
    <dbReference type="NCBI Taxonomy" id="3158264"/>
    <lineage>
        <taxon>Bacteria</taxon>
        <taxon>Bacillati</taxon>
        <taxon>Actinomycetota</taxon>
        <taxon>Actinomycetes</taxon>
        <taxon>Nakamurellales</taxon>
        <taxon>Nakamurellaceae</taxon>
        <taxon>Nakamurella</taxon>
    </lineage>
</organism>
<sequence length="505" mass="54733">MTAGTATTWFARPVRTPALAADAVPVLCLPYAGGGASAFRGWAEAFAPQVDIRPVQLPGRESRWAEEPVIDPAALAAAISETVTGDYLIYGHSMGARLGYETVRSLAATGGPLPRRLVIGGSPPPDLRLDGDLKDLSRRSDEEMITRLARLGGMPQEVLDSAELIELLLPAIRADFTWIDDYRWEPGPALPVPVTAVCGRRDGVCLPWTGIGWARHSAPGFRLRTMPGGHFFLHEQFGLLGGLLRAEAADTVAPASAVRPGEVHLVLADLDTIDDRELAGLADQLAPEEHDRAARFVDQRDSRRFTARRGIAREVLSRFGSRYSRAPFPTGVNGKPELHDGPQVSWSHRDGRLLLAVAATPLGVDHETEHSLPDTTQLAASILHPDELIRLADVPEQWRSRELLRAWTAKEAVLKCTGQGLTVEPTSLGLQQQDQHAGIIGADDHRQPAVLQVTSVPAGLRVPAPEVVVVQLRTGPGALATEHMFHDWSADEWAASADERTGERR</sequence>
<dbReference type="RefSeq" id="WP_353649840.1">
    <property type="nucleotide sequence ID" value="NZ_CP159218.1"/>
</dbReference>
<keyword evidence="2" id="KW-0808">Transferase</keyword>
<feature type="domain" description="Thioesterase" evidence="3">
    <location>
        <begin position="25"/>
        <end position="236"/>
    </location>
</feature>
<gene>
    <name evidence="5" type="ORF">ABLG96_02435</name>
</gene>
<dbReference type="GO" id="GO:0008610">
    <property type="term" value="P:lipid biosynthetic process"/>
    <property type="evidence" value="ECO:0007669"/>
    <property type="project" value="TreeGrafter"/>
</dbReference>
<dbReference type="GO" id="GO:0008897">
    <property type="term" value="F:holo-[acyl-carrier-protein] synthase activity"/>
    <property type="evidence" value="ECO:0007669"/>
    <property type="project" value="InterPro"/>
</dbReference>
<evidence type="ECO:0000313" key="5">
    <source>
        <dbReference type="EMBL" id="XCG64227.1"/>
    </source>
</evidence>
<evidence type="ECO:0000259" key="3">
    <source>
        <dbReference type="Pfam" id="PF00975"/>
    </source>
</evidence>
<dbReference type="PANTHER" id="PTHR11487:SF0">
    <property type="entry name" value="S-ACYL FATTY ACID SYNTHASE THIOESTERASE, MEDIUM CHAIN"/>
    <property type="match status" value="1"/>
</dbReference>
<dbReference type="SUPFAM" id="SSF53474">
    <property type="entry name" value="alpha/beta-Hydrolases"/>
    <property type="match status" value="1"/>
</dbReference>